<evidence type="ECO:0000313" key="3">
    <source>
        <dbReference type="Proteomes" id="UP001500984"/>
    </source>
</evidence>
<protein>
    <recommendedName>
        <fullName evidence="4">YtxH domain-containing protein</fullName>
    </recommendedName>
</protein>
<keyword evidence="3" id="KW-1185">Reference proteome</keyword>
<dbReference type="RefSeq" id="WP_291793289.1">
    <property type="nucleotide sequence ID" value="NZ_BAAAPZ010000006.1"/>
</dbReference>
<dbReference type="EMBL" id="BAAAPZ010000006">
    <property type="protein sequence ID" value="GAA2096616.1"/>
    <property type="molecule type" value="Genomic_DNA"/>
</dbReference>
<accession>A0ABP5IDT2</accession>
<feature type="region of interest" description="Disordered" evidence="1">
    <location>
        <begin position="75"/>
        <end position="146"/>
    </location>
</feature>
<reference evidence="3" key="1">
    <citation type="journal article" date="2019" name="Int. J. Syst. Evol. Microbiol.">
        <title>The Global Catalogue of Microorganisms (GCM) 10K type strain sequencing project: providing services to taxonomists for standard genome sequencing and annotation.</title>
        <authorList>
            <consortium name="The Broad Institute Genomics Platform"/>
            <consortium name="The Broad Institute Genome Sequencing Center for Infectious Disease"/>
            <person name="Wu L."/>
            <person name="Ma J."/>
        </authorList>
    </citation>
    <scope>NUCLEOTIDE SEQUENCE [LARGE SCALE GENOMIC DNA]</scope>
    <source>
        <strain evidence="3">JCM 15900</strain>
    </source>
</reference>
<gene>
    <name evidence="2" type="ORF">GCM10009823_16850</name>
</gene>
<organism evidence="2 3">
    <name type="scientific">Brevibacterium salitolerans</name>
    <dbReference type="NCBI Taxonomy" id="1403566"/>
    <lineage>
        <taxon>Bacteria</taxon>
        <taxon>Bacillati</taxon>
        <taxon>Actinomycetota</taxon>
        <taxon>Actinomycetes</taxon>
        <taxon>Micrococcales</taxon>
        <taxon>Brevibacteriaceae</taxon>
        <taxon>Brevibacterium</taxon>
    </lineage>
</organism>
<sequence length="146" mass="15470">MKKRLILLAGVGIGFVIGSYSGRSSYEKLRARFDELVSDPRVREQVGRAGEAVKDKAPEVAAGVKHAAAAAAEKAGELKEAVEHRTASDTGDAASAPDSAEEQTEADLDLEPEHIPPLGDGEIALDPDSESDPETPMEDEGPLHER</sequence>
<dbReference type="Proteomes" id="UP001500984">
    <property type="component" value="Unassembled WGS sequence"/>
</dbReference>
<comment type="caution">
    <text evidence="2">The sequence shown here is derived from an EMBL/GenBank/DDBJ whole genome shotgun (WGS) entry which is preliminary data.</text>
</comment>
<name>A0ABP5IDT2_9MICO</name>
<proteinExistence type="predicted"/>
<feature type="compositionally biased region" description="Acidic residues" evidence="1">
    <location>
        <begin position="123"/>
        <end position="140"/>
    </location>
</feature>
<evidence type="ECO:0000313" key="2">
    <source>
        <dbReference type="EMBL" id="GAA2096616.1"/>
    </source>
</evidence>
<evidence type="ECO:0008006" key="4">
    <source>
        <dbReference type="Google" id="ProtNLM"/>
    </source>
</evidence>
<evidence type="ECO:0000256" key="1">
    <source>
        <dbReference type="SAM" id="MobiDB-lite"/>
    </source>
</evidence>
<feature type="compositionally biased region" description="Basic and acidic residues" evidence="1">
    <location>
        <begin position="75"/>
        <end position="87"/>
    </location>
</feature>
<feature type="compositionally biased region" description="Acidic residues" evidence="1">
    <location>
        <begin position="99"/>
        <end position="110"/>
    </location>
</feature>